<feature type="chain" id="PRO_5010712586" evidence="1">
    <location>
        <begin position="28"/>
        <end position="103"/>
    </location>
</feature>
<dbReference type="Proteomes" id="UP000076660">
    <property type="component" value="Unassembled WGS sequence"/>
</dbReference>
<accession>A0A1W2M2S3</accession>
<sequence>MKIRNSLLTLAVLVGGAMTVLPGVAGATVTEDCTYNTSASGVNFHVKCSRLPAGISQYRAVAQCGNGSTTYGIWKTVAESVYIGSVADCTNRGNVAKGGIQLR</sequence>
<name>A0A1W2M2S3_9PSEU</name>
<dbReference type="RefSeq" id="WP_063276627.1">
    <property type="nucleotide sequence ID" value="NZ_LQMT02000005.1"/>
</dbReference>
<evidence type="ECO:0000313" key="3">
    <source>
        <dbReference type="Proteomes" id="UP000076660"/>
    </source>
</evidence>
<comment type="caution">
    <text evidence="2">The sequence shown here is derived from an EMBL/GenBank/DDBJ whole genome shotgun (WGS) entry which is preliminary data.</text>
</comment>
<dbReference type="AlphaFoldDB" id="A0A1W2M2S3"/>
<evidence type="ECO:0000256" key="1">
    <source>
        <dbReference type="SAM" id="SignalP"/>
    </source>
</evidence>
<organism evidence="2 3">
    <name type="scientific">Amycolatopsis keratiniphila subsp. keratiniphila</name>
    <dbReference type="NCBI Taxonomy" id="227715"/>
    <lineage>
        <taxon>Bacteria</taxon>
        <taxon>Bacillati</taxon>
        <taxon>Actinomycetota</taxon>
        <taxon>Actinomycetes</taxon>
        <taxon>Pseudonocardiales</taxon>
        <taxon>Pseudonocardiaceae</taxon>
        <taxon>Amycolatopsis</taxon>
        <taxon>Amycolatopsis japonica group</taxon>
    </lineage>
</organism>
<dbReference type="EMBL" id="LQMT02000005">
    <property type="protein sequence ID" value="ONF74336.1"/>
    <property type="molecule type" value="Genomic_DNA"/>
</dbReference>
<keyword evidence="1" id="KW-0732">Signal</keyword>
<proteinExistence type="predicted"/>
<protein>
    <submittedName>
        <fullName evidence="2">Uncharacterized protein</fullName>
    </submittedName>
</protein>
<feature type="signal peptide" evidence="1">
    <location>
        <begin position="1"/>
        <end position="27"/>
    </location>
</feature>
<reference evidence="2 3" key="1">
    <citation type="submission" date="2016-12" db="EMBL/GenBank/DDBJ databases">
        <title>Amycolatopsis keratiniphila subsp. keratiniphila genome sequencing and assembly.</title>
        <authorList>
            <person name="Mayilraj S."/>
            <person name="Kaur N."/>
        </authorList>
    </citation>
    <scope>NUCLEOTIDE SEQUENCE [LARGE SCALE GENOMIC DNA]</scope>
    <source>
        <strain evidence="2 3">DSM 44409</strain>
    </source>
</reference>
<gene>
    <name evidence="2" type="ORF">AVR91_0203280</name>
</gene>
<dbReference type="OrthoDB" id="3631691at2"/>
<evidence type="ECO:0000313" key="2">
    <source>
        <dbReference type="EMBL" id="ONF74336.1"/>
    </source>
</evidence>